<organism evidence="3 4">
    <name type="scientific">Nitzschia inconspicua</name>
    <dbReference type="NCBI Taxonomy" id="303405"/>
    <lineage>
        <taxon>Eukaryota</taxon>
        <taxon>Sar</taxon>
        <taxon>Stramenopiles</taxon>
        <taxon>Ochrophyta</taxon>
        <taxon>Bacillariophyta</taxon>
        <taxon>Bacillariophyceae</taxon>
        <taxon>Bacillariophycidae</taxon>
        <taxon>Bacillariales</taxon>
        <taxon>Bacillariaceae</taxon>
        <taxon>Nitzschia</taxon>
    </lineage>
</organism>
<reference evidence="3" key="1">
    <citation type="journal article" date="2021" name="Sci. Rep.">
        <title>Diploid genomic architecture of Nitzschia inconspicua, an elite biomass production diatom.</title>
        <authorList>
            <person name="Oliver A."/>
            <person name="Podell S."/>
            <person name="Pinowska A."/>
            <person name="Traller J.C."/>
            <person name="Smith S.R."/>
            <person name="McClure R."/>
            <person name="Beliaev A."/>
            <person name="Bohutskyi P."/>
            <person name="Hill E.A."/>
            <person name="Rabines A."/>
            <person name="Zheng H."/>
            <person name="Allen L.Z."/>
            <person name="Kuo A."/>
            <person name="Grigoriev I.V."/>
            <person name="Allen A.E."/>
            <person name="Hazlebeck D."/>
            <person name="Allen E.E."/>
        </authorList>
    </citation>
    <scope>NUCLEOTIDE SEQUENCE</scope>
    <source>
        <strain evidence="3">Hildebrandi</strain>
    </source>
</reference>
<evidence type="ECO:0000256" key="2">
    <source>
        <dbReference type="SAM" id="Phobius"/>
    </source>
</evidence>
<dbReference type="Pfam" id="PF03134">
    <property type="entry name" value="TB2_DP1_HVA22"/>
    <property type="match status" value="1"/>
</dbReference>
<dbReference type="GO" id="GO:0016020">
    <property type="term" value="C:membrane"/>
    <property type="evidence" value="ECO:0007669"/>
    <property type="project" value="UniProtKB-SubCell"/>
</dbReference>
<gene>
    <name evidence="3" type="ORF">IV203_009080</name>
</gene>
<keyword evidence="2" id="KW-0472">Membrane</keyword>
<evidence type="ECO:0000313" key="3">
    <source>
        <dbReference type="EMBL" id="KAG7353032.1"/>
    </source>
</evidence>
<keyword evidence="2" id="KW-0812">Transmembrane</keyword>
<evidence type="ECO:0000313" key="4">
    <source>
        <dbReference type="Proteomes" id="UP000693970"/>
    </source>
</evidence>
<keyword evidence="2" id="KW-1133">Transmembrane helix</keyword>
<sequence length="176" mass="19828">MDKLEPYIKKVDDFIAQYPSLTFYEKLKELETKTGQPKALFFVVGVIVLFGLVFAIGGIKLFSDLVGFIYPAYMSFKALEGGKVADGDATQWMTYWIVFCFLTLVESTFPFIVTHVKFYYLIKCGIVIYLFHPKTVGAEVIYSSVVRPHLLPLISGSTSTVKPVEGDKEPEAKKDE</sequence>
<protein>
    <submittedName>
        <fullName evidence="3">TB2/DP1, HVA22 family protein</fullName>
    </submittedName>
</protein>
<dbReference type="InterPro" id="IPR004345">
    <property type="entry name" value="TB2_DP1_HVA22"/>
</dbReference>
<proteinExistence type="inferred from homology"/>
<comment type="caution">
    <text evidence="3">The sequence shown here is derived from an EMBL/GenBank/DDBJ whole genome shotgun (WGS) entry which is preliminary data.</text>
</comment>
<dbReference type="Proteomes" id="UP000693970">
    <property type="component" value="Unassembled WGS sequence"/>
</dbReference>
<keyword evidence="4" id="KW-1185">Reference proteome</keyword>
<dbReference type="PANTHER" id="PTHR12300">
    <property type="entry name" value="HVA22-LIKE PROTEINS"/>
    <property type="match status" value="1"/>
</dbReference>
<evidence type="ECO:0000256" key="1">
    <source>
        <dbReference type="RuleBase" id="RU362006"/>
    </source>
</evidence>
<accession>A0A9K3L0D3</accession>
<feature type="transmembrane region" description="Helical" evidence="2">
    <location>
        <begin position="93"/>
        <end position="113"/>
    </location>
</feature>
<name>A0A9K3L0D3_9STRA</name>
<reference evidence="3" key="2">
    <citation type="submission" date="2021-04" db="EMBL/GenBank/DDBJ databases">
        <authorList>
            <person name="Podell S."/>
        </authorList>
    </citation>
    <scope>NUCLEOTIDE SEQUENCE</scope>
    <source>
        <strain evidence="3">Hildebrandi</strain>
    </source>
</reference>
<comment type="subcellular location">
    <subcellularLocation>
        <location evidence="1">Membrane</location>
        <topology evidence="1">Multi-pass membrane protein</topology>
    </subcellularLocation>
</comment>
<comment type="similarity">
    <text evidence="1">Belongs to the DP1 family.</text>
</comment>
<dbReference type="AlphaFoldDB" id="A0A9K3L0D3"/>
<feature type="transmembrane region" description="Helical" evidence="2">
    <location>
        <begin position="40"/>
        <end position="73"/>
    </location>
</feature>
<dbReference type="EMBL" id="JAGRRH010000017">
    <property type="protein sequence ID" value="KAG7353032.1"/>
    <property type="molecule type" value="Genomic_DNA"/>
</dbReference>
<dbReference type="OrthoDB" id="10009287at2759"/>